<comment type="subcellular location">
    <subcellularLocation>
        <location evidence="1">Membrane</location>
        <topology evidence="1">Multi-pass membrane protein</topology>
    </subcellularLocation>
</comment>
<proteinExistence type="inferred from homology"/>
<keyword evidence="5 7" id="KW-0472">Membrane</keyword>
<reference evidence="8 9" key="1">
    <citation type="submission" date="2018-08" db="EMBL/GenBank/DDBJ databases">
        <title>Genome and evolution of the arbuscular mycorrhizal fungus Diversispora epigaea (formerly Glomus versiforme) and its bacterial endosymbionts.</title>
        <authorList>
            <person name="Sun X."/>
            <person name="Fei Z."/>
            <person name="Harrison M."/>
        </authorList>
    </citation>
    <scope>NUCLEOTIDE SEQUENCE [LARGE SCALE GENOMIC DNA]</scope>
    <source>
        <strain evidence="8 9">IT104</strain>
    </source>
</reference>
<evidence type="ECO:0000256" key="4">
    <source>
        <dbReference type="ARBA" id="ARBA00022989"/>
    </source>
</evidence>
<comment type="caution">
    <text evidence="8">The sequence shown here is derived from an EMBL/GenBank/DDBJ whole genome shotgun (WGS) entry which is preliminary data.</text>
</comment>
<dbReference type="STRING" id="1348612.A0A397G1C9"/>
<feature type="transmembrane region" description="Helical" evidence="7">
    <location>
        <begin position="119"/>
        <end position="142"/>
    </location>
</feature>
<dbReference type="GO" id="GO:0005789">
    <property type="term" value="C:endoplasmic reticulum membrane"/>
    <property type="evidence" value="ECO:0007669"/>
    <property type="project" value="TreeGrafter"/>
</dbReference>
<evidence type="ECO:0000256" key="1">
    <source>
        <dbReference type="ARBA" id="ARBA00004141"/>
    </source>
</evidence>
<comment type="similarity">
    <text evidence="2">Belongs to the SVP26 family.</text>
</comment>
<feature type="transmembrane region" description="Helical" evidence="7">
    <location>
        <begin position="6"/>
        <end position="28"/>
    </location>
</feature>
<feature type="compositionally biased region" description="Polar residues" evidence="6">
    <location>
        <begin position="204"/>
        <end position="214"/>
    </location>
</feature>
<dbReference type="GO" id="GO:0097020">
    <property type="term" value="F:COPII receptor activity"/>
    <property type="evidence" value="ECO:0007669"/>
    <property type="project" value="InterPro"/>
</dbReference>
<dbReference type="GO" id="GO:0030134">
    <property type="term" value="C:COPII-coated ER to Golgi transport vesicle"/>
    <property type="evidence" value="ECO:0007669"/>
    <property type="project" value="TreeGrafter"/>
</dbReference>
<evidence type="ECO:0000256" key="5">
    <source>
        <dbReference type="ARBA" id="ARBA00023136"/>
    </source>
</evidence>
<dbReference type="InterPro" id="IPR007277">
    <property type="entry name" value="Svp26/Tex261"/>
</dbReference>
<dbReference type="OrthoDB" id="28257at2759"/>
<evidence type="ECO:0000313" key="9">
    <source>
        <dbReference type="Proteomes" id="UP000266861"/>
    </source>
</evidence>
<evidence type="ECO:0000256" key="7">
    <source>
        <dbReference type="SAM" id="Phobius"/>
    </source>
</evidence>
<keyword evidence="3 7" id="KW-0812">Transmembrane</keyword>
<dbReference type="PANTHER" id="PTHR13144:SF0">
    <property type="entry name" value="PROTEIN TEX261"/>
    <property type="match status" value="1"/>
</dbReference>
<evidence type="ECO:0000256" key="2">
    <source>
        <dbReference type="ARBA" id="ARBA00008096"/>
    </source>
</evidence>
<keyword evidence="4 7" id="KW-1133">Transmembrane helix</keyword>
<keyword evidence="9" id="KW-1185">Reference proteome</keyword>
<dbReference type="PANTHER" id="PTHR13144">
    <property type="entry name" value="TEX261 PROTEIN"/>
    <property type="match status" value="1"/>
</dbReference>
<protein>
    <recommendedName>
        <fullName evidence="10">Protein TEX261</fullName>
    </recommendedName>
</protein>
<dbReference type="GO" id="GO:0006888">
    <property type="term" value="P:endoplasmic reticulum to Golgi vesicle-mediated transport"/>
    <property type="evidence" value="ECO:0007669"/>
    <property type="project" value="InterPro"/>
</dbReference>
<evidence type="ECO:0000256" key="6">
    <source>
        <dbReference type="SAM" id="MobiDB-lite"/>
    </source>
</evidence>
<dbReference type="Proteomes" id="UP000266861">
    <property type="component" value="Unassembled WGS sequence"/>
</dbReference>
<feature type="transmembrane region" description="Helical" evidence="7">
    <location>
        <begin position="88"/>
        <end position="107"/>
    </location>
</feature>
<name>A0A397G1C9_9GLOM</name>
<sequence length="214" mass="24220">MSFLHFLSYGAALLSFLFVTYCLACGLYHLAEFVEEYTVLTKKIIKKVTLAVVLIHILLCLFDGFPIWRTLFSIMCHGIYTLNLKTFPFISLTSPSLILSCVLVVANHFQWFQYFTSRYFVFMEVASFFGTCIWMIPFAYFISISANDNTLPSFDPNSDHLPARNKGGILKNLLNFILQKKDDLIPMTAQTISSSPPPPISSSTLVSGNLRKNL</sequence>
<organism evidence="8 9">
    <name type="scientific">Diversispora epigaea</name>
    <dbReference type="NCBI Taxonomy" id="1348612"/>
    <lineage>
        <taxon>Eukaryota</taxon>
        <taxon>Fungi</taxon>
        <taxon>Fungi incertae sedis</taxon>
        <taxon>Mucoromycota</taxon>
        <taxon>Glomeromycotina</taxon>
        <taxon>Glomeromycetes</taxon>
        <taxon>Diversisporales</taxon>
        <taxon>Diversisporaceae</taxon>
        <taxon>Diversispora</taxon>
    </lineage>
</organism>
<gene>
    <name evidence="8" type="ORF">Glove_709g77</name>
</gene>
<accession>A0A397G1C9</accession>
<feature type="region of interest" description="Disordered" evidence="6">
    <location>
        <begin position="190"/>
        <end position="214"/>
    </location>
</feature>
<dbReference type="AlphaFoldDB" id="A0A397G1C9"/>
<dbReference type="EMBL" id="PQFF01000565">
    <property type="protein sequence ID" value="RHZ44832.1"/>
    <property type="molecule type" value="Genomic_DNA"/>
</dbReference>
<evidence type="ECO:0000256" key="3">
    <source>
        <dbReference type="ARBA" id="ARBA00022692"/>
    </source>
</evidence>
<evidence type="ECO:0000313" key="8">
    <source>
        <dbReference type="EMBL" id="RHZ44832.1"/>
    </source>
</evidence>
<feature type="transmembrane region" description="Helical" evidence="7">
    <location>
        <begin position="48"/>
        <end position="68"/>
    </location>
</feature>
<dbReference type="Pfam" id="PF04148">
    <property type="entry name" value="Erv26"/>
    <property type="match status" value="1"/>
</dbReference>
<evidence type="ECO:0008006" key="10">
    <source>
        <dbReference type="Google" id="ProtNLM"/>
    </source>
</evidence>
<dbReference type="GO" id="GO:0000139">
    <property type="term" value="C:Golgi membrane"/>
    <property type="evidence" value="ECO:0007669"/>
    <property type="project" value="TreeGrafter"/>
</dbReference>